<sequence>MTLKTYEEKGSLGQALRIGRAQCVSIDLLDQSQVEKACEEAGVVFHIAKADSSINNYKLQMNG</sequence>
<evidence type="ECO:0000313" key="2">
    <source>
        <dbReference type="Proteomes" id="UP000245207"/>
    </source>
</evidence>
<keyword evidence="1" id="KW-0413">Isomerase</keyword>
<proteinExistence type="predicted"/>
<evidence type="ECO:0000313" key="1">
    <source>
        <dbReference type="EMBL" id="PWA56440.1"/>
    </source>
</evidence>
<dbReference type="AlphaFoldDB" id="A0A2U1M5C9"/>
<dbReference type="GO" id="GO:0016853">
    <property type="term" value="F:isomerase activity"/>
    <property type="evidence" value="ECO:0007669"/>
    <property type="project" value="UniProtKB-KW"/>
</dbReference>
<dbReference type="Proteomes" id="UP000245207">
    <property type="component" value="Unassembled WGS sequence"/>
</dbReference>
<protein>
    <submittedName>
        <fullName evidence="1">3-beta hydroxysteroid dehydrogenase/isomerase</fullName>
    </submittedName>
</protein>
<dbReference type="STRING" id="35608.A0A2U1M5C9"/>
<dbReference type="EMBL" id="PKPP01006454">
    <property type="protein sequence ID" value="PWA56440.1"/>
    <property type="molecule type" value="Genomic_DNA"/>
</dbReference>
<organism evidence="1 2">
    <name type="scientific">Artemisia annua</name>
    <name type="common">Sweet wormwood</name>
    <dbReference type="NCBI Taxonomy" id="35608"/>
    <lineage>
        <taxon>Eukaryota</taxon>
        <taxon>Viridiplantae</taxon>
        <taxon>Streptophyta</taxon>
        <taxon>Embryophyta</taxon>
        <taxon>Tracheophyta</taxon>
        <taxon>Spermatophyta</taxon>
        <taxon>Magnoliopsida</taxon>
        <taxon>eudicotyledons</taxon>
        <taxon>Gunneridae</taxon>
        <taxon>Pentapetalae</taxon>
        <taxon>asterids</taxon>
        <taxon>campanulids</taxon>
        <taxon>Asterales</taxon>
        <taxon>Asteraceae</taxon>
        <taxon>Asteroideae</taxon>
        <taxon>Anthemideae</taxon>
        <taxon>Artemisiinae</taxon>
        <taxon>Artemisia</taxon>
    </lineage>
</organism>
<name>A0A2U1M5C9_ARTAN</name>
<comment type="caution">
    <text evidence="1">The sequence shown here is derived from an EMBL/GenBank/DDBJ whole genome shotgun (WGS) entry which is preliminary data.</text>
</comment>
<accession>A0A2U1M5C9</accession>
<dbReference type="OrthoDB" id="10058185at2759"/>
<keyword evidence="2" id="KW-1185">Reference proteome</keyword>
<reference evidence="1 2" key="1">
    <citation type="journal article" date="2018" name="Mol. Plant">
        <title>The genome of Artemisia annua provides insight into the evolution of Asteraceae family and artemisinin biosynthesis.</title>
        <authorList>
            <person name="Shen Q."/>
            <person name="Zhang L."/>
            <person name="Liao Z."/>
            <person name="Wang S."/>
            <person name="Yan T."/>
            <person name="Shi P."/>
            <person name="Liu M."/>
            <person name="Fu X."/>
            <person name="Pan Q."/>
            <person name="Wang Y."/>
            <person name="Lv Z."/>
            <person name="Lu X."/>
            <person name="Zhang F."/>
            <person name="Jiang W."/>
            <person name="Ma Y."/>
            <person name="Chen M."/>
            <person name="Hao X."/>
            <person name="Li L."/>
            <person name="Tang Y."/>
            <person name="Lv G."/>
            <person name="Zhou Y."/>
            <person name="Sun X."/>
            <person name="Brodelius P.E."/>
            <person name="Rose J.K.C."/>
            <person name="Tang K."/>
        </authorList>
    </citation>
    <scope>NUCLEOTIDE SEQUENCE [LARGE SCALE GENOMIC DNA]</scope>
    <source>
        <strain evidence="2">cv. Huhao1</strain>
        <tissue evidence="1">Leaf</tissue>
    </source>
</reference>
<gene>
    <name evidence="1" type="ORF">CTI12_AA402310</name>
</gene>